<feature type="region of interest" description="Disordered" evidence="1">
    <location>
        <begin position="163"/>
        <end position="223"/>
    </location>
</feature>
<dbReference type="Proteomes" id="UP000258309">
    <property type="component" value="Unassembled WGS sequence"/>
</dbReference>
<evidence type="ECO:0000256" key="1">
    <source>
        <dbReference type="SAM" id="MobiDB-lite"/>
    </source>
</evidence>
<proteinExistence type="predicted"/>
<accession>A0A3E2GY46</accession>
<gene>
    <name evidence="3" type="ORF">B7463_g10402</name>
</gene>
<keyword evidence="2" id="KW-0812">Transmembrane</keyword>
<dbReference type="OMA" id="QRWTSPE"/>
<evidence type="ECO:0000313" key="4">
    <source>
        <dbReference type="Proteomes" id="UP000258309"/>
    </source>
</evidence>
<dbReference type="EMBL" id="NCSJ02000295">
    <property type="protein sequence ID" value="RFU25937.1"/>
    <property type="molecule type" value="Genomic_DNA"/>
</dbReference>
<dbReference type="OrthoDB" id="5423884at2759"/>
<keyword evidence="2" id="KW-1133">Transmembrane helix</keyword>
<protein>
    <submittedName>
        <fullName evidence="3">Uncharacterized protein</fullName>
    </submittedName>
</protein>
<sequence length="223" mass="24951">MAPVLLHLSRASDDSNLAASAPFHRLLQRWTSPEAISSPLQPLPRSPDTFTTIARRSFSSLFRRQSNTAIIPASYGNIDSGPAPGTVVGIVLGSVGGFILLLWLFYTCMSPGNWWVRDTQSEVIVRRPHRSRSRRTTEKVEIRRERSSVRPVAQETIIVEEERHVRRSRSRSRSSSDDEVVVIEEHSPPRKSKKKGHRDSGFRTVDPLAYGGVVGGSRRNSGR</sequence>
<feature type="region of interest" description="Disordered" evidence="1">
    <location>
        <begin position="127"/>
        <end position="147"/>
    </location>
</feature>
<keyword evidence="2" id="KW-0472">Membrane</keyword>
<evidence type="ECO:0000256" key="2">
    <source>
        <dbReference type="SAM" id="Phobius"/>
    </source>
</evidence>
<keyword evidence="4" id="KW-1185">Reference proteome</keyword>
<name>A0A3E2GY46_SCYLI</name>
<dbReference type="AlphaFoldDB" id="A0A3E2GY46"/>
<comment type="caution">
    <text evidence="3">The sequence shown here is derived from an EMBL/GenBank/DDBJ whole genome shotgun (WGS) entry which is preliminary data.</text>
</comment>
<feature type="non-terminal residue" evidence="3">
    <location>
        <position position="223"/>
    </location>
</feature>
<evidence type="ECO:0000313" key="3">
    <source>
        <dbReference type="EMBL" id="RFU25937.1"/>
    </source>
</evidence>
<feature type="non-terminal residue" evidence="3">
    <location>
        <position position="1"/>
    </location>
</feature>
<feature type="compositionally biased region" description="Basic and acidic residues" evidence="1">
    <location>
        <begin position="135"/>
        <end position="147"/>
    </location>
</feature>
<feature type="transmembrane region" description="Helical" evidence="2">
    <location>
        <begin position="87"/>
        <end position="106"/>
    </location>
</feature>
<organism evidence="3 4">
    <name type="scientific">Scytalidium lignicola</name>
    <name type="common">Hyphomycete</name>
    <dbReference type="NCBI Taxonomy" id="5539"/>
    <lineage>
        <taxon>Eukaryota</taxon>
        <taxon>Fungi</taxon>
        <taxon>Dikarya</taxon>
        <taxon>Ascomycota</taxon>
        <taxon>Pezizomycotina</taxon>
        <taxon>Leotiomycetes</taxon>
        <taxon>Leotiomycetes incertae sedis</taxon>
        <taxon>Scytalidium</taxon>
    </lineage>
</organism>
<reference evidence="3 4" key="1">
    <citation type="submission" date="2018-05" db="EMBL/GenBank/DDBJ databases">
        <title>Draft genome sequence of Scytalidium lignicola DSM 105466, a ubiquitous saprotrophic fungus.</title>
        <authorList>
            <person name="Buettner E."/>
            <person name="Gebauer A.M."/>
            <person name="Hofrichter M."/>
            <person name="Liers C."/>
            <person name="Kellner H."/>
        </authorList>
    </citation>
    <scope>NUCLEOTIDE SEQUENCE [LARGE SCALE GENOMIC DNA]</scope>
    <source>
        <strain evidence="3 4">DSM 105466</strain>
    </source>
</reference>